<keyword evidence="12" id="KW-1185">Reference proteome</keyword>
<comment type="caution">
    <text evidence="11">The sequence shown here is derived from an EMBL/GenBank/DDBJ whole genome shotgun (WGS) entry which is preliminary data.</text>
</comment>
<name>A0AA36IV32_9DINO</name>
<dbReference type="PANTHER" id="PTHR11730:SF6">
    <property type="entry name" value="AMMONIUM TRANSPORTER"/>
    <property type="match status" value="1"/>
</dbReference>
<accession>A0AA36IV32</accession>
<comment type="similarity">
    <text evidence="2 8">Belongs to the ammonia transporter channel (TC 1.A.11.2) family.</text>
</comment>
<dbReference type="Proteomes" id="UP001178507">
    <property type="component" value="Unassembled WGS sequence"/>
</dbReference>
<organism evidence="11 12">
    <name type="scientific">Effrenium voratum</name>
    <dbReference type="NCBI Taxonomy" id="2562239"/>
    <lineage>
        <taxon>Eukaryota</taxon>
        <taxon>Sar</taxon>
        <taxon>Alveolata</taxon>
        <taxon>Dinophyceae</taxon>
        <taxon>Suessiales</taxon>
        <taxon>Symbiodiniaceae</taxon>
        <taxon>Effrenium</taxon>
    </lineage>
</organism>
<evidence type="ECO:0000256" key="7">
    <source>
        <dbReference type="ARBA" id="ARBA00023177"/>
    </source>
</evidence>
<feature type="transmembrane region" description="Helical" evidence="8">
    <location>
        <begin position="324"/>
        <end position="345"/>
    </location>
</feature>
<evidence type="ECO:0000256" key="8">
    <source>
        <dbReference type="RuleBase" id="RU362002"/>
    </source>
</evidence>
<protein>
    <recommendedName>
        <fullName evidence="8">Ammonium transporter</fullName>
    </recommendedName>
</protein>
<keyword evidence="9" id="KW-0732">Signal</keyword>
<gene>
    <name evidence="11" type="ORF">EVOR1521_LOCUS18315</name>
</gene>
<dbReference type="InterPro" id="IPR024041">
    <property type="entry name" value="NH4_transpt_AmtB-like_dom"/>
</dbReference>
<dbReference type="InterPro" id="IPR029020">
    <property type="entry name" value="Ammonium/urea_transptr"/>
</dbReference>
<evidence type="ECO:0000313" key="12">
    <source>
        <dbReference type="Proteomes" id="UP001178507"/>
    </source>
</evidence>
<reference evidence="11" key="1">
    <citation type="submission" date="2023-08" db="EMBL/GenBank/DDBJ databases">
        <authorList>
            <person name="Chen Y."/>
            <person name="Shah S."/>
            <person name="Dougan E. K."/>
            <person name="Thang M."/>
            <person name="Chan C."/>
        </authorList>
    </citation>
    <scope>NUCLEOTIDE SEQUENCE</scope>
</reference>
<feature type="signal peptide" evidence="9">
    <location>
        <begin position="1"/>
        <end position="19"/>
    </location>
</feature>
<evidence type="ECO:0000313" key="11">
    <source>
        <dbReference type="EMBL" id="CAJ1393450.1"/>
    </source>
</evidence>
<dbReference type="FunFam" id="1.10.3430.10:FF:000008">
    <property type="entry name" value="Ammonium transporter"/>
    <property type="match status" value="1"/>
</dbReference>
<evidence type="ECO:0000256" key="2">
    <source>
        <dbReference type="ARBA" id="ARBA00005887"/>
    </source>
</evidence>
<dbReference type="EMBL" id="CAUJNA010002558">
    <property type="protein sequence ID" value="CAJ1393450.1"/>
    <property type="molecule type" value="Genomic_DNA"/>
</dbReference>
<keyword evidence="4 8" id="KW-0812">Transmembrane</keyword>
<feature type="domain" description="Ammonium transporter AmtB-like" evidence="10">
    <location>
        <begin position="83"/>
        <end position="507"/>
    </location>
</feature>
<feature type="transmembrane region" description="Helical" evidence="8">
    <location>
        <begin position="82"/>
        <end position="99"/>
    </location>
</feature>
<dbReference type="InterPro" id="IPR001905">
    <property type="entry name" value="Ammonium_transpt"/>
</dbReference>
<dbReference type="PANTHER" id="PTHR11730">
    <property type="entry name" value="AMMONIUM TRANSPORTER"/>
    <property type="match status" value="1"/>
</dbReference>
<evidence type="ECO:0000256" key="1">
    <source>
        <dbReference type="ARBA" id="ARBA00004141"/>
    </source>
</evidence>
<dbReference type="Gene3D" id="1.10.3430.10">
    <property type="entry name" value="Ammonium transporter AmtB like domains"/>
    <property type="match status" value="1"/>
</dbReference>
<feature type="transmembrane region" description="Helical" evidence="8">
    <location>
        <begin position="252"/>
        <end position="270"/>
    </location>
</feature>
<dbReference type="GO" id="GO:0008519">
    <property type="term" value="F:ammonium channel activity"/>
    <property type="evidence" value="ECO:0007669"/>
    <property type="project" value="InterPro"/>
</dbReference>
<feature type="transmembrane region" description="Helical" evidence="8">
    <location>
        <begin position="463"/>
        <end position="484"/>
    </location>
</feature>
<dbReference type="AlphaFoldDB" id="A0AA36IV32"/>
<evidence type="ECO:0000256" key="4">
    <source>
        <dbReference type="ARBA" id="ARBA00022692"/>
    </source>
</evidence>
<dbReference type="NCBIfam" id="TIGR00836">
    <property type="entry name" value="amt"/>
    <property type="match status" value="1"/>
</dbReference>
<dbReference type="SUPFAM" id="SSF111352">
    <property type="entry name" value="Ammonium transporter"/>
    <property type="match status" value="1"/>
</dbReference>
<keyword evidence="3 8" id="KW-0813">Transport</keyword>
<comment type="subcellular location">
    <subcellularLocation>
        <location evidence="8">Cell membrane</location>
        <topology evidence="8">Multi-pass membrane protein</topology>
    </subcellularLocation>
    <subcellularLocation>
        <location evidence="1">Membrane</location>
        <topology evidence="1">Multi-pass membrane protein</topology>
    </subcellularLocation>
</comment>
<dbReference type="Pfam" id="PF00909">
    <property type="entry name" value="Ammonium_transp"/>
    <property type="match status" value="1"/>
</dbReference>
<dbReference type="GO" id="GO:0005886">
    <property type="term" value="C:plasma membrane"/>
    <property type="evidence" value="ECO:0007669"/>
    <property type="project" value="UniProtKB-SubCell"/>
</dbReference>
<feature type="transmembrane region" description="Helical" evidence="8">
    <location>
        <begin position="212"/>
        <end position="232"/>
    </location>
</feature>
<comment type="caution">
    <text evidence="8">Lacks conserved residue(s) required for the propagation of feature annotation.</text>
</comment>
<feature type="transmembrane region" description="Helical" evidence="8">
    <location>
        <begin position="186"/>
        <end position="205"/>
    </location>
</feature>
<evidence type="ECO:0000259" key="10">
    <source>
        <dbReference type="Pfam" id="PF00909"/>
    </source>
</evidence>
<evidence type="ECO:0000256" key="5">
    <source>
        <dbReference type="ARBA" id="ARBA00022989"/>
    </source>
</evidence>
<dbReference type="InterPro" id="IPR018047">
    <property type="entry name" value="Ammonium_transpt_CS"/>
</dbReference>
<evidence type="ECO:0000256" key="9">
    <source>
        <dbReference type="SAM" id="SignalP"/>
    </source>
</evidence>
<keyword evidence="7 8" id="KW-0924">Ammonia transport</keyword>
<feature type="transmembrane region" description="Helical" evidence="8">
    <location>
        <begin position="120"/>
        <end position="141"/>
    </location>
</feature>
<keyword evidence="5 8" id="KW-1133">Transmembrane helix</keyword>
<dbReference type="GO" id="GO:0097272">
    <property type="term" value="P:ammonium homeostasis"/>
    <property type="evidence" value="ECO:0007669"/>
    <property type="project" value="TreeGrafter"/>
</dbReference>
<evidence type="ECO:0000256" key="3">
    <source>
        <dbReference type="ARBA" id="ARBA00022448"/>
    </source>
</evidence>
<sequence length="541" mass="57175">MMKTLAALLCLAAAEPTLKEEVELLRKQVLAQRDLYEDQQALIAELKSRRLQTSTWATQAELTAQVAALTAVDQSMGGAMDSMWMCLCGALVMFMHAGFGMLETGCCREKNASNVLMKNLVNVCVGTLGWWSIGWAIAYGAQNGNGFIGTTGWFGVDFYTQDATTGVITPVTCNGDGCQSTMLSWFFQWAFCTAGATIVSGGVAERVKSPTYALYAFFMAGFIYPVVVAWTWGGGWIANVLDVGYMDFAGSGVVHLTGGVSALMGTIVLGPRKGRFDNPDEFDCHNLPLVVFGTFALWFGWYGFNPGSTLGMHDGATGAMAAQVAMNTTLSAATGGITVFLLRYAIVRKYDVGALCNGILAGLVSITAGCGNMECGSAFATGLVGALVYQLSSMLLQKLRIDDPVDASPVHGFCGIWGCLACALFDWGKGVDHYHGWSGWGCMANTDGSCKTGIGGSAIGAQFIMIIMIIIWAGGLSGLTFFILKVTGLLRISDEVEDVGLDSHHHSPPKAYSLSGCPTKTVEVGAATGVVPGEPKGAWAA</sequence>
<evidence type="ECO:0000256" key="6">
    <source>
        <dbReference type="ARBA" id="ARBA00023136"/>
    </source>
</evidence>
<proteinExistence type="inferred from homology"/>
<dbReference type="PROSITE" id="PS01219">
    <property type="entry name" value="AMMONIUM_TRANSP"/>
    <property type="match status" value="1"/>
</dbReference>
<feature type="transmembrane region" description="Helical" evidence="8">
    <location>
        <begin position="282"/>
        <end position="304"/>
    </location>
</feature>
<keyword evidence="6 8" id="KW-0472">Membrane</keyword>
<feature type="chain" id="PRO_5041345583" description="Ammonium transporter" evidence="9">
    <location>
        <begin position="20"/>
        <end position="541"/>
    </location>
</feature>